<evidence type="ECO:0000256" key="1">
    <source>
        <dbReference type="SAM" id="SignalP"/>
    </source>
</evidence>
<feature type="chain" id="PRO_5039954003" evidence="1">
    <location>
        <begin position="20"/>
        <end position="102"/>
    </location>
</feature>
<dbReference type="RefSeq" id="XP_035695916.1">
    <property type="nucleotide sequence ID" value="XM_035840023.1"/>
</dbReference>
<dbReference type="KEGG" id="bfo:118429523"/>
<dbReference type="OMA" id="MPKRAYF"/>
<gene>
    <name evidence="3" type="primary">LOC118429523</name>
</gene>
<reference evidence="2" key="1">
    <citation type="journal article" date="2020" name="Nat. Ecol. Evol.">
        <title>Deeply conserved synteny resolves early events in vertebrate evolution.</title>
        <authorList>
            <person name="Simakov O."/>
            <person name="Marletaz F."/>
            <person name="Yue J.X."/>
            <person name="O'Connell B."/>
            <person name="Jenkins J."/>
            <person name="Brandt A."/>
            <person name="Calef R."/>
            <person name="Tung C.H."/>
            <person name="Huang T.K."/>
            <person name="Schmutz J."/>
            <person name="Satoh N."/>
            <person name="Yu J.K."/>
            <person name="Putnam N.H."/>
            <person name="Green R.E."/>
            <person name="Rokhsar D.S."/>
        </authorList>
    </citation>
    <scope>NUCLEOTIDE SEQUENCE [LARGE SCALE GENOMIC DNA]</scope>
    <source>
        <strain evidence="2">S238N-H82</strain>
    </source>
</reference>
<accession>A0A9J7N9A7</accession>
<reference evidence="3" key="2">
    <citation type="submission" date="2025-08" db="UniProtKB">
        <authorList>
            <consortium name="RefSeq"/>
        </authorList>
    </citation>
    <scope>IDENTIFICATION</scope>
    <source>
        <strain evidence="3">S238N-H82</strain>
        <tissue evidence="3">Testes</tissue>
    </source>
</reference>
<dbReference type="Proteomes" id="UP000001554">
    <property type="component" value="Chromosome 13"/>
</dbReference>
<keyword evidence="1" id="KW-0732">Signal</keyword>
<sequence>MTSLTVLLVLLVCSASVWSLPAGPSAPRNRPLEQDDTGAMDVGVAPAWLESYREQEPLAGPAGLDSMPKRAYFGSGFRYHLLFPHPIWNQKQAKARGGRSTA</sequence>
<organism evidence="2 3">
    <name type="scientific">Branchiostoma floridae</name>
    <name type="common">Florida lancelet</name>
    <name type="synonym">Amphioxus</name>
    <dbReference type="NCBI Taxonomy" id="7739"/>
    <lineage>
        <taxon>Eukaryota</taxon>
        <taxon>Metazoa</taxon>
        <taxon>Chordata</taxon>
        <taxon>Cephalochordata</taxon>
        <taxon>Leptocardii</taxon>
        <taxon>Amphioxiformes</taxon>
        <taxon>Branchiostomatidae</taxon>
        <taxon>Branchiostoma</taxon>
    </lineage>
</organism>
<protein>
    <submittedName>
        <fullName evidence="3">Uncharacterized protein LOC118429523</fullName>
    </submittedName>
</protein>
<name>A0A9J7N9A7_BRAFL</name>
<dbReference type="AlphaFoldDB" id="A0A9J7N9A7"/>
<dbReference type="OrthoDB" id="10054035at2759"/>
<dbReference type="GeneID" id="118429523"/>
<proteinExistence type="predicted"/>
<evidence type="ECO:0000313" key="3">
    <source>
        <dbReference type="RefSeq" id="XP_035695916.1"/>
    </source>
</evidence>
<keyword evidence="2" id="KW-1185">Reference proteome</keyword>
<evidence type="ECO:0000313" key="2">
    <source>
        <dbReference type="Proteomes" id="UP000001554"/>
    </source>
</evidence>
<feature type="signal peptide" evidence="1">
    <location>
        <begin position="1"/>
        <end position="19"/>
    </location>
</feature>